<sequence>MASEDAKAWAVPALTCAFGTSGDRLCPFELHRGRPLTRELSFEDAKVERRLRMTIWCFLKARMPIKRATYPCIHCIPALPFDIRICPPRPRLNMPEDSSSNKRRRVLLGTAIALQSIFLGRCLSSSFPFDPRHMEVYTYGFWTMVLFGLAASRQTNLIRLIQPQWPIHISPRDAAILTNPGISARTQPDGSARGVFVDLAVSIVVTKPRVELKKRSAGDCPPKSFAARTLEWLFTNQLPKFPSLEPSFLKVWGLLAPLLLELKRGPPRHARNLFIFYKYLCRLLELAKRQAEKQALTLYGSGRYRYQTRLFAIAGAGDYFYMAEITRSWAESQNAPDDDDDGNEDEASVEDDSPPSLPQPGGQASPRDEAMRKLQKYEGCRPSEIAKHRETIDKLWNIVVEEVKNDDQYSQDGTRLSLLSALATLRSTAKQAETTFLDAAQRLEDFENAEDPHRRSGRLHEQEKKKLKDARNAARSAFVRAASALADQVAPIQEDTLVPFLEDDIELYHRSKQPEDTGTSFYETLSPAEFFSSQVQADGELKWSGVLRLGTSLADQYLEFANKYVEQLEDEEMKRRRNVRFPA</sequence>
<proteinExistence type="predicted"/>
<dbReference type="Proteomes" id="UP000815677">
    <property type="component" value="Unassembled WGS sequence"/>
</dbReference>
<accession>A0ABQ0L5X2</accession>
<dbReference type="EMBL" id="DF842544">
    <property type="protein sequence ID" value="GAT46525.1"/>
    <property type="molecule type" value="Genomic_DNA"/>
</dbReference>
<gene>
    <name evidence="2" type="ORF">MCHLO_04040</name>
</gene>
<feature type="region of interest" description="Disordered" evidence="1">
    <location>
        <begin position="332"/>
        <end position="371"/>
    </location>
</feature>
<evidence type="ECO:0000256" key="1">
    <source>
        <dbReference type="SAM" id="MobiDB-lite"/>
    </source>
</evidence>
<keyword evidence="3" id="KW-1185">Reference proteome</keyword>
<protein>
    <submittedName>
        <fullName evidence="2">Uncharacterized protein</fullName>
    </submittedName>
</protein>
<feature type="region of interest" description="Disordered" evidence="1">
    <location>
        <begin position="447"/>
        <end position="467"/>
    </location>
</feature>
<name>A0ABQ0L5X2_MYCCL</name>
<feature type="compositionally biased region" description="Acidic residues" evidence="1">
    <location>
        <begin position="336"/>
        <end position="353"/>
    </location>
</feature>
<reference evidence="2" key="1">
    <citation type="submission" date="2014-09" db="EMBL/GenBank/DDBJ databases">
        <title>Genome sequence of the luminous mushroom Mycena chlorophos for searching fungal bioluminescence genes.</title>
        <authorList>
            <person name="Tanaka Y."/>
            <person name="Kasuga D."/>
            <person name="Oba Y."/>
            <person name="Hase S."/>
            <person name="Sato K."/>
            <person name="Oba Y."/>
            <person name="Sakakibara Y."/>
        </authorList>
    </citation>
    <scope>NUCLEOTIDE SEQUENCE</scope>
</reference>
<organism evidence="2 3">
    <name type="scientific">Mycena chlorophos</name>
    <name type="common">Agaric fungus</name>
    <name type="synonym">Agaricus chlorophos</name>
    <dbReference type="NCBI Taxonomy" id="658473"/>
    <lineage>
        <taxon>Eukaryota</taxon>
        <taxon>Fungi</taxon>
        <taxon>Dikarya</taxon>
        <taxon>Basidiomycota</taxon>
        <taxon>Agaricomycotina</taxon>
        <taxon>Agaricomycetes</taxon>
        <taxon>Agaricomycetidae</taxon>
        <taxon>Agaricales</taxon>
        <taxon>Marasmiineae</taxon>
        <taxon>Mycenaceae</taxon>
        <taxon>Mycena</taxon>
    </lineage>
</organism>
<evidence type="ECO:0000313" key="3">
    <source>
        <dbReference type="Proteomes" id="UP000815677"/>
    </source>
</evidence>
<evidence type="ECO:0000313" key="2">
    <source>
        <dbReference type="EMBL" id="GAT46525.1"/>
    </source>
</evidence>